<reference evidence="1 2" key="1">
    <citation type="submission" date="2014-02" db="EMBL/GenBank/DDBJ databases">
        <authorList>
            <person name="Sears C."/>
            <person name="Carroll K."/>
            <person name="Sack B.R."/>
            <person name="Qadri F."/>
            <person name="Myers L.L."/>
            <person name="Chung G.-T."/>
            <person name="Escheverria P."/>
            <person name="Fraser C.M."/>
            <person name="Sadzewicz L."/>
            <person name="Shefchek K.A."/>
            <person name="Tallon L."/>
            <person name="Das S.P."/>
            <person name="Daugherty S."/>
            <person name="Mongodin E.F."/>
        </authorList>
    </citation>
    <scope>NUCLEOTIDE SEQUENCE [LARGE SCALE GENOMIC DNA]</scope>
    <source>
        <strain evidence="1 2">S36L11</strain>
    </source>
</reference>
<comment type="caution">
    <text evidence="1">The sequence shown here is derived from an EMBL/GenBank/DDBJ whole genome shotgun (WGS) entry which is preliminary data.</text>
</comment>
<organism evidence="1 2">
    <name type="scientific">Bacteroides fragilis str. S36L11</name>
    <dbReference type="NCBI Taxonomy" id="1339327"/>
    <lineage>
        <taxon>Bacteria</taxon>
        <taxon>Pseudomonadati</taxon>
        <taxon>Bacteroidota</taxon>
        <taxon>Bacteroidia</taxon>
        <taxon>Bacteroidales</taxon>
        <taxon>Bacteroidaceae</taxon>
        <taxon>Bacteroides</taxon>
    </lineage>
</organism>
<accession>A0A015X0S2</accession>
<protein>
    <submittedName>
        <fullName evidence="1">Uncharacterized protein</fullName>
    </submittedName>
</protein>
<evidence type="ECO:0000313" key="2">
    <source>
        <dbReference type="Proteomes" id="UP000022082"/>
    </source>
</evidence>
<gene>
    <name evidence="1" type="ORF">M136_3025</name>
</gene>
<name>A0A015X0S2_BACFG</name>
<sequence length="51" mass="5751">MITHIQIPDISCLPSRYASHNFAPITSSNRMINHPNTTSRGGMMLLQALRR</sequence>
<dbReference type="Proteomes" id="UP000022082">
    <property type="component" value="Unassembled WGS sequence"/>
</dbReference>
<evidence type="ECO:0000313" key="1">
    <source>
        <dbReference type="EMBL" id="EXZ27780.1"/>
    </source>
</evidence>
<dbReference type="AlphaFoldDB" id="A0A015X0S2"/>
<dbReference type="EMBL" id="JGDJ01000242">
    <property type="protein sequence ID" value="EXZ27780.1"/>
    <property type="molecule type" value="Genomic_DNA"/>
</dbReference>
<proteinExistence type="predicted"/>